<evidence type="ECO:0000313" key="2">
    <source>
        <dbReference type="Proteomes" id="UP000274100"/>
    </source>
</evidence>
<dbReference type="Proteomes" id="UP000274100">
    <property type="component" value="Chromosome"/>
</dbReference>
<dbReference type="RefSeq" id="WP_259772315.1">
    <property type="nucleotide sequence ID" value="NZ_LR134343.1"/>
</dbReference>
<evidence type="ECO:0000313" key="1">
    <source>
        <dbReference type="EMBL" id="VEG13496.1"/>
    </source>
</evidence>
<dbReference type="PROSITE" id="PS51257">
    <property type="entry name" value="PROKAR_LIPOPROTEIN"/>
    <property type="match status" value="1"/>
</dbReference>
<proteinExistence type="predicted"/>
<dbReference type="EMBL" id="LR134343">
    <property type="protein sequence ID" value="VEG13496.1"/>
    <property type="molecule type" value="Genomic_DNA"/>
</dbReference>
<accession>A0A3S4R5U2</accession>
<name>A0A3S4R5U2_9GAMM</name>
<reference evidence="1 2" key="1">
    <citation type="submission" date="2018-12" db="EMBL/GenBank/DDBJ databases">
        <authorList>
            <consortium name="Pathogen Informatics"/>
        </authorList>
    </citation>
    <scope>NUCLEOTIDE SEQUENCE [LARGE SCALE GENOMIC DNA]</scope>
    <source>
        <strain evidence="1 2">NCTC10297</strain>
    </source>
</reference>
<sequence length="42" mass="4502">MKRICQMMIFVACAATVLGCNSLKPTASVMVGTTLNQPQSTR</sequence>
<dbReference type="AlphaFoldDB" id="A0A3S4R5U2"/>
<gene>
    <name evidence="1" type="ORF">NCTC10297_01461</name>
</gene>
<dbReference type="KEGG" id="mcun:NCTC10297_01461"/>
<organism evidence="1 2">
    <name type="scientific">Moraxella cuniculi</name>
    <dbReference type="NCBI Taxonomy" id="34061"/>
    <lineage>
        <taxon>Bacteria</taxon>
        <taxon>Pseudomonadati</taxon>
        <taxon>Pseudomonadota</taxon>
        <taxon>Gammaproteobacteria</taxon>
        <taxon>Moraxellales</taxon>
        <taxon>Moraxellaceae</taxon>
        <taxon>Moraxella</taxon>
    </lineage>
</organism>
<protein>
    <submittedName>
        <fullName evidence="1">Uncharacterized protein</fullName>
    </submittedName>
</protein>